<evidence type="ECO:0000313" key="1">
    <source>
        <dbReference type="EMBL" id="MBP2471700.1"/>
    </source>
</evidence>
<evidence type="ECO:0000313" key="2">
    <source>
        <dbReference type="Proteomes" id="UP001519363"/>
    </source>
</evidence>
<dbReference type="EMBL" id="JAGIOO010000001">
    <property type="protein sequence ID" value="MBP2471700.1"/>
    <property type="molecule type" value="Genomic_DNA"/>
</dbReference>
<protein>
    <submittedName>
        <fullName evidence="1">Uncharacterized protein</fullName>
    </submittedName>
</protein>
<organism evidence="1 2">
    <name type="scientific">Crossiella equi</name>
    <dbReference type="NCBI Taxonomy" id="130796"/>
    <lineage>
        <taxon>Bacteria</taxon>
        <taxon>Bacillati</taxon>
        <taxon>Actinomycetota</taxon>
        <taxon>Actinomycetes</taxon>
        <taxon>Pseudonocardiales</taxon>
        <taxon>Pseudonocardiaceae</taxon>
        <taxon>Crossiella</taxon>
    </lineage>
</organism>
<keyword evidence="2" id="KW-1185">Reference proteome</keyword>
<gene>
    <name evidence="1" type="ORF">JOF53_000572</name>
</gene>
<proteinExistence type="predicted"/>
<dbReference type="Proteomes" id="UP001519363">
    <property type="component" value="Unassembled WGS sequence"/>
</dbReference>
<comment type="caution">
    <text evidence="1">The sequence shown here is derived from an EMBL/GenBank/DDBJ whole genome shotgun (WGS) entry which is preliminary data.</text>
</comment>
<dbReference type="RefSeq" id="WP_143343268.1">
    <property type="nucleotide sequence ID" value="NZ_JAGIOO010000001.1"/>
</dbReference>
<sequence length="175" mass="19070">MTRAITTEGSVQAEIDLGRTGKARCRTNLTATHCELTQPDGPPVTYTFLPDATYVRFPDQSRPKDTKPWLNLTANPSPLSRPMSAVATRLHTLTDPRRLLPPDATITATAIQNTYDVTTQDGRRTTIHLDSANRPTKATHQDATTTFTSWGTPVEVAAPPKAEVGVLPDLPTTPR</sequence>
<accession>A0ABS5A7M1</accession>
<name>A0ABS5A7M1_9PSEU</name>
<reference evidence="1 2" key="1">
    <citation type="submission" date="2021-03" db="EMBL/GenBank/DDBJ databases">
        <title>Sequencing the genomes of 1000 actinobacteria strains.</title>
        <authorList>
            <person name="Klenk H.-P."/>
        </authorList>
    </citation>
    <scope>NUCLEOTIDE SEQUENCE [LARGE SCALE GENOMIC DNA]</scope>
    <source>
        <strain evidence="1 2">DSM 44580</strain>
    </source>
</reference>